<dbReference type="Proteomes" id="UP000280008">
    <property type="component" value="Unassembled WGS sequence"/>
</dbReference>
<comment type="subcellular location">
    <subcellularLocation>
        <location evidence="1">Membrane</location>
        <topology evidence="1">Multi-pass membrane protein</topology>
    </subcellularLocation>
</comment>
<keyword evidence="3 5" id="KW-1133">Transmembrane helix</keyword>
<name>A0A495IF24_9MICO</name>
<dbReference type="PANTHER" id="PTHR40761:SF1">
    <property type="entry name" value="CONSERVED INTEGRAL MEMBRANE ALANINE VALINE AND LEUCINE RICH PROTEIN-RELATED"/>
    <property type="match status" value="1"/>
</dbReference>
<feature type="transmembrane region" description="Helical" evidence="5">
    <location>
        <begin position="134"/>
        <end position="155"/>
    </location>
</feature>
<comment type="caution">
    <text evidence="6">The sequence shown here is derived from an EMBL/GenBank/DDBJ whole genome shotgun (WGS) entry which is preliminary data.</text>
</comment>
<evidence type="ECO:0000256" key="5">
    <source>
        <dbReference type="SAM" id="Phobius"/>
    </source>
</evidence>
<accession>A0A495IF24</accession>
<dbReference type="EMBL" id="RBKS01000001">
    <property type="protein sequence ID" value="RKR73765.1"/>
    <property type="molecule type" value="Genomic_DNA"/>
</dbReference>
<dbReference type="PANTHER" id="PTHR40761">
    <property type="entry name" value="CONSERVED INTEGRAL MEMBRANE ALANINE VALINE AND LEUCINE RICH PROTEIN-RELATED"/>
    <property type="match status" value="1"/>
</dbReference>
<proteinExistence type="predicted"/>
<evidence type="ECO:0000313" key="7">
    <source>
        <dbReference type="Proteomes" id="UP000280008"/>
    </source>
</evidence>
<keyword evidence="2 5" id="KW-0812">Transmembrane</keyword>
<organism evidence="6 7">
    <name type="scientific">Frondihabitans australicus</name>
    <dbReference type="NCBI Taxonomy" id="386892"/>
    <lineage>
        <taxon>Bacteria</taxon>
        <taxon>Bacillati</taxon>
        <taxon>Actinomycetota</taxon>
        <taxon>Actinomycetes</taxon>
        <taxon>Micrococcales</taxon>
        <taxon>Microbacteriaceae</taxon>
        <taxon>Frondihabitans</taxon>
    </lineage>
</organism>
<gene>
    <name evidence="6" type="ORF">C8E83_0861</name>
</gene>
<keyword evidence="7" id="KW-1185">Reference proteome</keyword>
<keyword evidence="4 5" id="KW-0472">Membrane</keyword>
<dbReference type="Pfam" id="PF05653">
    <property type="entry name" value="Mg_trans_NIPA"/>
    <property type="match status" value="1"/>
</dbReference>
<evidence type="ECO:0000256" key="4">
    <source>
        <dbReference type="ARBA" id="ARBA00023136"/>
    </source>
</evidence>
<feature type="transmembrane region" description="Helical" evidence="5">
    <location>
        <begin position="167"/>
        <end position="187"/>
    </location>
</feature>
<dbReference type="AlphaFoldDB" id="A0A495IF24"/>
<feature type="transmembrane region" description="Helical" evidence="5">
    <location>
        <begin position="56"/>
        <end position="89"/>
    </location>
</feature>
<sequence length="277" mass="28183">MGILLALIGAICLAVGTDVQHRGVHQSAGSRGRTTEGSLGSRGLARLLANPVWVGGTLLIGLSTILQLASLLTAPLVVVQPLGVVGLVVTAWLTSRRTRQPLPQRRRLGIALCIIGIGAFVVTALAVGQDPTVTNGRVVAVVAVLVVCAGLGFVVHRVTRRAMSYSLAGAVMFGFVATLAQVLLKAWQNGALGWISLLALAGWIVALLLGMSWVQQAHAKGTSTLVLAGLTVVDPLAGVVLTGTLFGELSAAPAGAIVGMLAAGAVAVVGVTLVQHD</sequence>
<evidence type="ECO:0000313" key="6">
    <source>
        <dbReference type="EMBL" id="RKR73765.1"/>
    </source>
</evidence>
<evidence type="ECO:0000256" key="3">
    <source>
        <dbReference type="ARBA" id="ARBA00022989"/>
    </source>
</evidence>
<feature type="transmembrane region" description="Helical" evidence="5">
    <location>
        <begin position="252"/>
        <end position="274"/>
    </location>
</feature>
<protein>
    <submittedName>
        <fullName evidence="6">Magnesium transporter NIPA</fullName>
    </submittedName>
</protein>
<dbReference type="GO" id="GO:0016020">
    <property type="term" value="C:membrane"/>
    <property type="evidence" value="ECO:0007669"/>
    <property type="project" value="UniProtKB-SubCell"/>
</dbReference>
<feature type="transmembrane region" description="Helical" evidence="5">
    <location>
        <begin position="225"/>
        <end position="246"/>
    </location>
</feature>
<feature type="transmembrane region" description="Helical" evidence="5">
    <location>
        <begin position="193"/>
        <end position="213"/>
    </location>
</feature>
<dbReference type="RefSeq" id="WP_170159842.1">
    <property type="nucleotide sequence ID" value="NZ_RBKS01000001.1"/>
</dbReference>
<dbReference type="InterPro" id="IPR008521">
    <property type="entry name" value="Mg_trans_NIPA"/>
</dbReference>
<evidence type="ECO:0000256" key="1">
    <source>
        <dbReference type="ARBA" id="ARBA00004141"/>
    </source>
</evidence>
<dbReference type="GO" id="GO:0015095">
    <property type="term" value="F:magnesium ion transmembrane transporter activity"/>
    <property type="evidence" value="ECO:0007669"/>
    <property type="project" value="InterPro"/>
</dbReference>
<feature type="transmembrane region" description="Helical" evidence="5">
    <location>
        <begin position="110"/>
        <end position="128"/>
    </location>
</feature>
<reference evidence="6 7" key="1">
    <citation type="submission" date="2018-10" db="EMBL/GenBank/DDBJ databases">
        <title>Sequencing the genomes of 1000 actinobacteria strains.</title>
        <authorList>
            <person name="Klenk H.-P."/>
        </authorList>
    </citation>
    <scope>NUCLEOTIDE SEQUENCE [LARGE SCALE GENOMIC DNA]</scope>
    <source>
        <strain evidence="6 7">DSM 17894</strain>
    </source>
</reference>
<evidence type="ECO:0000256" key="2">
    <source>
        <dbReference type="ARBA" id="ARBA00022692"/>
    </source>
</evidence>